<proteinExistence type="predicted"/>
<organism evidence="2">
    <name type="scientific">Cyanothece sp. (strain PCC 7425 / ATCC 29141)</name>
    <dbReference type="NCBI Taxonomy" id="395961"/>
    <lineage>
        <taxon>Bacteria</taxon>
        <taxon>Bacillati</taxon>
        <taxon>Cyanobacteriota</taxon>
        <taxon>Cyanophyceae</taxon>
        <taxon>Gomontiellales</taxon>
        <taxon>Cyanothecaceae</taxon>
        <taxon>Cyanothece</taxon>
    </lineage>
</organism>
<dbReference type="Pfam" id="PF06527">
    <property type="entry name" value="TniQ"/>
    <property type="match status" value="1"/>
</dbReference>
<dbReference type="AlphaFoldDB" id="B8HXB7"/>
<dbReference type="InterPro" id="IPR009492">
    <property type="entry name" value="TniQ"/>
</dbReference>
<dbReference type="eggNOG" id="COG2207">
    <property type="taxonomic scope" value="Bacteria"/>
</dbReference>
<evidence type="ECO:0000259" key="1">
    <source>
        <dbReference type="Pfam" id="PF06527"/>
    </source>
</evidence>
<protein>
    <submittedName>
        <fullName evidence="2">TetR family transcriptional regulator</fullName>
    </submittedName>
</protein>
<dbReference type="OrthoDB" id="7029747at2"/>
<feature type="domain" description="TniQ" evidence="1">
    <location>
        <begin position="30"/>
        <end position="166"/>
    </location>
</feature>
<accession>B8HXB7</accession>
<dbReference type="EMBL" id="CP001344">
    <property type="protein sequence ID" value="ACL44808.1"/>
    <property type="molecule type" value="Genomic_DNA"/>
</dbReference>
<gene>
    <name evidence="2" type="ordered locus">Cyan7425_2450</name>
</gene>
<name>B8HXB7_CYAP4</name>
<evidence type="ECO:0000313" key="2">
    <source>
        <dbReference type="EMBL" id="ACL44808.1"/>
    </source>
</evidence>
<sequence>MATEVPFTFSTWDLSKPLTPARSSLFSLKPIGVGTAAVESLTGYIARLAEAHCIWPGDLLAAEFSSSYSYSYLHSMRGRIAALNGNSQMAQDAVLKLQELTLQENLSALTMLGWANILPAKGLLNRTRTWCPVCFEAWRFIKSPIYEPLLWYLTSVKYCPIHQQRLLSQCPFCGCQQPPLDWKTRPGYCSRCQVWLGSPPGVTSSNSLSNTEIRWESWVAQSCGNLLAYSPRLHKISVSVQVAASLSKCINLYAEGNIAEFARQMSLPKTSVWLWQSGQVLPELSRLLSICYHFNLSLLDFLINTPVLKIRRDLIPEKRTNEFRQPRRDPSTISQLQPILGLILFEQPPPSLAAVACRLGCSSRSLRHNFPDLCGSISARYLQHRDEVYKEKLNQFCQDLRQVVLQLYSAGIDPTRSQVARRLRKPAYFREPEVEAMLESVRRELGLHSNSQHETNSHKNAQF</sequence>
<dbReference type="KEGG" id="cyn:Cyan7425_2450"/>
<dbReference type="HOGENOM" id="CLU_044956_0_0_3"/>
<reference evidence="2" key="1">
    <citation type="submission" date="2009-01" db="EMBL/GenBank/DDBJ databases">
        <title>Complete sequence of chromosome Cyanothece sp. PCC 7425.</title>
        <authorList>
            <consortium name="US DOE Joint Genome Institute"/>
            <person name="Lucas S."/>
            <person name="Copeland A."/>
            <person name="Lapidus A."/>
            <person name="Glavina del Rio T."/>
            <person name="Dalin E."/>
            <person name="Tice H."/>
            <person name="Bruce D."/>
            <person name="Goodwin L."/>
            <person name="Pitluck S."/>
            <person name="Sims D."/>
            <person name="Meineke L."/>
            <person name="Brettin T."/>
            <person name="Detter J.C."/>
            <person name="Han C."/>
            <person name="Larimer F."/>
            <person name="Land M."/>
            <person name="Hauser L."/>
            <person name="Kyrpides N."/>
            <person name="Ovchinnikova G."/>
            <person name="Liberton M."/>
            <person name="Stoeckel J."/>
            <person name="Banerjee A."/>
            <person name="Singh A."/>
            <person name="Page L."/>
            <person name="Sato H."/>
            <person name="Zhao L."/>
            <person name="Sherman L."/>
            <person name="Pakrasi H."/>
            <person name="Richardson P."/>
        </authorList>
    </citation>
    <scope>NUCLEOTIDE SEQUENCE</scope>
    <source>
        <strain evidence="2">PCC 7425</strain>
    </source>
</reference>
<dbReference type="STRING" id="395961.Cyan7425_2450"/>